<dbReference type="eggNOG" id="ENOG5032YWC">
    <property type="taxonomic scope" value="Bacteria"/>
</dbReference>
<dbReference type="PANTHER" id="PTHR38471:SF2">
    <property type="entry name" value="FOUR HELIX BUNDLE PROTEIN"/>
    <property type="match status" value="1"/>
</dbReference>
<dbReference type="OrthoDB" id="9811959at2"/>
<dbReference type="GO" id="GO:0005840">
    <property type="term" value="C:ribosome"/>
    <property type="evidence" value="ECO:0007669"/>
    <property type="project" value="UniProtKB-KW"/>
</dbReference>
<dbReference type="CDD" id="cd16377">
    <property type="entry name" value="23S_rRNA_IVP_like"/>
    <property type="match status" value="1"/>
</dbReference>
<name>W0F0V1_9BACT</name>
<dbReference type="SUPFAM" id="SSF158446">
    <property type="entry name" value="IVS-encoded protein-like"/>
    <property type="match status" value="1"/>
</dbReference>
<protein>
    <submittedName>
        <fullName evidence="1">S23 ribosomal protein</fullName>
    </submittedName>
</protein>
<evidence type="ECO:0000313" key="1">
    <source>
        <dbReference type="EMBL" id="AHF16637.1"/>
    </source>
</evidence>
<dbReference type="EMBL" id="CP007035">
    <property type="protein sequence ID" value="AHF16637.1"/>
    <property type="molecule type" value="Genomic_DNA"/>
</dbReference>
<proteinExistence type="predicted"/>
<keyword evidence="2" id="KW-1185">Reference proteome</keyword>
<dbReference type="Proteomes" id="UP000003586">
    <property type="component" value="Chromosome"/>
</dbReference>
<dbReference type="HOGENOM" id="CLU_129874_0_4_10"/>
<sequence length="120" mass="14137">MRHYKNYDVWEKAHKLTLFVYREVLICFPGSEQFDLKSQVKRAAYSIPLNFVEGCGRNTDKDFAHFLDNSFGSLQELEYTSLLAFDLEYLSKETYGKLSLFLEEVKAKLINLIKAVRRER</sequence>
<dbReference type="NCBIfam" id="TIGR02436">
    <property type="entry name" value="four helix bundle protein"/>
    <property type="match status" value="1"/>
</dbReference>
<dbReference type="KEGG" id="nso:NIASO_18590"/>
<dbReference type="PANTHER" id="PTHR38471">
    <property type="entry name" value="FOUR HELIX BUNDLE PROTEIN"/>
    <property type="match status" value="1"/>
</dbReference>
<keyword evidence="1" id="KW-0689">Ribosomal protein</keyword>
<dbReference type="InterPro" id="IPR012657">
    <property type="entry name" value="23S_rRNA-intervening_sequence"/>
</dbReference>
<reference evidence="1 2" key="1">
    <citation type="submission" date="2013-12" db="EMBL/GenBank/DDBJ databases">
        <authorList>
            <consortium name="DOE Joint Genome Institute"/>
            <person name="Eisen J."/>
            <person name="Huntemann M."/>
            <person name="Han J."/>
            <person name="Chen A."/>
            <person name="Kyrpides N."/>
            <person name="Mavromatis K."/>
            <person name="Markowitz V."/>
            <person name="Palaniappan K."/>
            <person name="Ivanova N."/>
            <person name="Schaumberg A."/>
            <person name="Pati A."/>
            <person name="Liolios K."/>
            <person name="Nordberg H.P."/>
            <person name="Cantor M.N."/>
            <person name="Hua S.X."/>
            <person name="Woyke T."/>
        </authorList>
    </citation>
    <scope>NUCLEOTIDE SEQUENCE [LARGE SCALE GENOMIC DNA]</scope>
    <source>
        <strain evidence="2">DSM 19437</strain>
    </source>
</reference>
<organism evidence="1 2">
    <name type="scientific">Niabella soli DSM 19437</name>
    <dbReference type="NCBI Taxonomy" id="929713"/>
    <lineage>
        <taxon>Bacteria</taxon>
        <taxon>Pseudomonadati</taxon>
        <taxon>Bacteroidota</taxon>
        <taxon>Chitinophagia</taxon>
        <taxon>Chitinophagales</taxon>
        <taxon>Chitinophagaceae</taxon>
        <taxon>Niabella</taxon>
    </lineage>
</organism>
<dbReference type="RefSeq" id="WP_008588052.1">
    <property type="nucleotide sequence ID" value="NZ_CP007035.1"/>
</dbReference>
<evidence type="ECO:0000313" key="2">
    <source>
        <dbReference type="Proteomes" id="UP000003586"/>
    </source>
</evidence>
<dbReference type="Pfam" id="PF05635">
    <property type="entry name" value="23S_rRNA_IVP"/>
    <property type="match status" value="1"/>
</dbReference>
<dbReference type="STRING" id="929713.NIASO_18590"/>
<keyword evidence="1" id="KW-0687">Ribonucleoprotein</keyword>
<dbReference type="InterPro" id="IPR036583">
    <property type="entry name" value="23S_rRNA_IVS_sf"/>
</dbReference>
<gene>
    <name evidence="1" type="ORF">NIASO_18590</name>
</gene>
<dbReference type="AlphaFoldDB" id="W0F0V1"/>
<accession>W0F0V1</accession>
<dbReference type="Gene3D" id="1.20.1440.60">
    <property type="entry name" value="23S rRNA-intervening sequence"/>
    <property type="match status" value="1"/>
</dbReference>